<feature type="domain" description="Uncharacterized protein YyaB-like PH" evidence="1">
    <location>
        <begin position="47"/>
        <end position="116"/>
    </location>
</feature>
<name>A0A939DPK9_9ALTE</name>
<sequence length="139" mass="15505">MPSVLAGPALAVLIGLYFLPQSAWIGATAVLLGLIRAAFILRYLFPCYYCLLQDQLFIRCGLLRMEIPYRAIRKINPSNAPAASPALSLRRLEIESQQGKVLISPRNRKKFIQELTLRMHGRYELTSQETGGGSEVADQ</sequence>
<accession>A0A939DPK9</accession>
<comment type="caution">
    <text evidence="2">The sequence shown here is derived from an EMBL/GenBank/DDBJ whole genome shotgun (WGS) entry which is preliminary data.</text>
</comment>
<gene>
    <name evidence="2" type="ORF">J0A66_15415</name>
</gene>
<evidence type="ECO:0000313" key="3">
    <source>
        <dbReference type="Proteomes" id="UP000664654"/>
    </source>
</evidence>
<dbReference type="EMBL" id="JAFKCV010000009">
    <property type="protein sequence ID" value="MBN7826623.1"/>
    <property type="molecule type" value="Genomic_DNA"/>
</dbReference>
<dbReference type="GO" id="GO:0030153">
    <property type="term" value="P:bacteriocin immunity"/>
    <property type="evidence" value="ECO:0007669"/>
    <property type="project" value="InterPro"/>
</dbReference>
<dbReference type="InterPro" id="IPR009589">
    <property type="entry name" value="PH_YyaB-like"/>
</dbReference>
<reference evidence="2" key="1">
    <citation type="submission" date="2021-03" db="EMBL/GenBank/DDBJ databases">
        <title>novel species isolated from a fishpond in China.</title>
        <authorList>
            <person name="Lu H."/>
            <person name="Cai Z."/>
        </authorList>
    </citation>
    <scope>NUCLEOTIDE SEQUENCE</scope>
    <source>
        <strain evidence="2">JCM 30855</strain>
    </source>
</reference>
<protein>
    <submittedName>
        <fullName evidence="2">PH domain-containing protein</fullName>
    </submittedName>
</protein>
<keyword evidence="3" id="KW-1185">Reference proteome</keyword>
<evidence type="ECO:0000313" key="2">
    <source>
        <dbReference type="EMBL" id="MBN7826623.1"/>
    </source>
</evidence>
<proteinExistence type="predicted"/>
<organism evidence="2 3">
    <name type="scientific">Bowmanella dokdonensis</name>
    <dbReference type="NCBI Taxonomy" id="751969"/>
    <lineage>
        <taxon>Bacteria</taxon>
        <taxon>Pseudomonadati</taxon>
        <taxon>Pseudomonadota</taxon>
        <taxon>Gammaproteobacteria</taxon>
        <taxon>Alteromonadales</taxon>
        <taxon>Alteromonadaceae</taxon>
        <taxon>Bowmanella</taxon>
    </lineage>
</organism>
<dbReference type="Proteomes" id="UP000664654">
    <property type="component" value="Unassembled WGS sequence"/>
</dbReference>
<dbReference type="AlphaFoldDB" id="A0A939DPK9"/>
<dbReference type="Pfam" id="PF06713">
    <property type="entry name" value="bPH_4"/>
    <property type="match status" value="1"/>
</dbReference>
<evidence type="ECO:0000259" key="1">
    <source>
        <dbReference type="Pfam" id="PF06713"/>
    </source>
</evidence>